<feature type="compositionally biased region" description="Low complexity" evidence="1">
    <location>
        <begin position="118"/>
        <end position="130"/>
    </location>
</feature>
<protein>
    <submittedName>
        <fullName evidence="2">Uncharacterized protein</fullName>
    </submittedName>
</protein>
<accession>A0AA38RQ53</accession>
<gene>
    <name evidence="2" type="ORF">NKR23_g2045</name>
</gene>
<proteinExistence type="predicted"/>
<dbReference type="AlphaFoldDB" id="A0AA38RQ53"/>
<feature type="region of interest" description="Disordered" evidence="1">
    <location>
        <begin position="192"/>
        <end position="236"/>
    </location>
</feature>
<evidence type="ECO:0000313" key="3">
    <source>
        <dbReference type="Proteomes" id="UP001174694"/>
    </source>
</evidence>
<reference evidence="2" key="1">
    <citation type="submission" date="2022-07" db="EMBL/GenBank/DDBJ databases">
        <title>Fungi with potential for degradation of polypropylene.</title>
        <authorList>
            <person name="Gostincar C."/>
        </authorList>
    </citation>
    <scope>NUCLEOTIDE SEQUENCE</scope>
    <source>
        <strain evidence="2">EXF-13308</strain>
    </source>
</reference>
<evidence type="ECO:0000256" key="1">
    <source>
        <dbReference type="SAM" id="MobiDB-lite"/>
    </source>
</evidence>
<evidence type="ECO:0000313" key="2">
    <source>
        <dbReference type="EMBL" id="KAJ9155254.1"/>
    </source>
</evidence>
<name>A0AA38RQ53_9PEZI</name>
<dbReference type="EMBL" id="JANBVO010000003">
    <property type="protein sequence ID" value="KAJ9155254.1"/>
    <property type="molecule type" value="Genomic_DNA"/>
</dbReference>
<feature type="region of interest" description="Disordered" evidence="1">
    <location>
        <begin position="116"/>
        <end position="153"/>
    </location>
</feature>
<keyword evidence="3" id="KW-1185">Reference proteome</keyword>
<feature type="region of interest" description="Disordered" evidence="1">
    <location>
        <begin position="17"/>
        <end position="74"/>
    </location>
</feature>
<comment type="caution">
    <text evidence="2">The sequence shown here is derived from an EMBL/GenBank/DDBJ whole genome shotgun (WGS) entry which is preliminary data.</text>
</comment>
<organism evidence="2 3">
    <name type="scientific">Pleurostoma richardsiae</name>
    <dbReference type="NCBI Taxonomy" id="41990"/>
    <lineage>
        <taxon>Eukaryota</taxon>
        <taxon>Fungi</taxon>
        <taxon>Dikarya</taxon>
        <taxon>Ascomycota</taxon>
        <taxon>Pezizomycotina</taxon>
        <taxon>Sordariomycetes</taxon>
        <taxon>Sordariomycetidae</taxon>
        <taxon>Calosphaeriales</taxon>
        <taxon>Pleurostomataceae</taxon>
        <taxon>Pleurostoma</taxon>
    </lineage>
</organism>
<dbReference type="Proteomes" id="UP001174694">
    <property type="component" value="Unassembled WGS sequence"/>
</dbReference>
<sequence>MPMAVVNPLINFGDAHPDLDTIGGNQYQQPQQRRRRHAHGGGGRSAIDSRQAKRRYEPAPSLSPGDFLPSDAPLRGAHEAPLLGISETGPVSSCLVNHQQWPDNINKAAAAGVFAPLGTSGSGSHDSASSRPRTQSCRKEKQRQQQQPSRAESIIRDFKRLYEFGVDVGVLPEDHDMAAGLGRMEAHFRSLSRRATDGGDGGSSPVQGHWDSDSDASSASGLGSGVSGAEGLEEDF</sequence>